<keyword evidence="1" id="KW-1133">Transmembrane helix</keyword>
<proteinExistence type="predicted"/>
<evidence type="ECO:0000256" key="1">
    <source>
        <dbReference type="SAM" id="Phobius"/>
    </source>
</evidence>
<dbReference type="PANTHER" id="PTHR32309:SF13">
    <property type="entry name" value="FERRIC ENTEROBACTIN TRANSPORT PROTEIN FEPE"/>
    <property type="match status" value="1"/>
</dbReference>
<keyword evidence="3" id="KW-1185">Reference proteome</keyword>
<keyword evidence="1" id="KW-0472">Membrane</keyword>
<protein>
    <submittedName>
        <fullName evidence="2">Uncharacterized protein involved in exopolysaccharide biosynthesis</fullName>
    </submittedName>
</protein>
<reference evidence="2 3" key="1">
    <citation type="submission" date="2020-03" db="EMBL/GenBank/DDBJ databases">
        <title>Genomic Encyclopedia of Type Strains, Phase IV (KMG-IV): sequencing the most valuable type-strain genomes for metagenomic binning, comparative biology and taxonomic classification.</title>
        <authorList>
            <person name="Goeker M."/>
        </authorList>
    </citation>
    <scope>NUCLEOTIDE SEQUENCE [LARGE SCALE GENOMIC DNA]</scope>
    <source>
        <strain evidence="2 3">DSM 103870</strain>
    </source>
</reference>
<evidence type="ECO:0000313" key="2">
    <source>
        <dbReference type="EMBL" id="NIJ58042.1"/>
    </source>
</evidence>
<evidence type="ECO:0000313" key="3">
    <source>
        <dbReference type="Proteomes" id="UP001429580"/>
    </source>
</evidence>
<dbReference type="EMBL" id="JAASQI010000003">
    <property type="protein sequence ID" value="NIJ58042.1"/>
    <property type="molecule type" value="Genomic_DNA"/>
</dbReference>
<accession>A0ABX0UYN6</accession>
<dbReference type="Proteomes" id="UP001429580">
    <property type="component" value="Unassembled WGS sequence"/>
</dbReference>
<comment type="caution">
    <text evidence="2">The sequence shown here is derived from an EMBL/GenBank/DDBJ whole genome shotgun (WGS) entry which is preliminary data.</text>
</comment>
<dbReference type="PANTHER" id="PTHR32309">
    <property type="entry name" value="TYROSINE-PROTEIN KINASE"/>
    <property type="match status" value="1"/>
</dbReference>
<name>A0ABX0UYN6_9HYPH</name>
<keyword evidence="1" id="KW-0812">Transmembrane</keyword>
<dbReference type="InterPro" id="IPR050445">
    <property type="entry name" value="Bact_polysacc_biosynth/exp"/>
</dbReference>
<organism evidence="2 3">
    <name type="scientific">Pseudochelatococcus lubricantis</name>
    <dbReference type="NCBI Taxonomy" id="1538102"/>
    <lineage>
        <taxon>Bacteria</taxon>
        <taxon>Pseudomonadati</taxon>
        <taxon>Pseudomonadota</taxon>
        <taxon>Alphaproteobacteria</taxon>
        <taxon>Hyphomicrobiales</taxon>
        <taxon>Chelatococcaceae</taxon>
        <taxon>Pseudochelatococcus</taxon>
    </lineage>
</organism>
<dbReference type="RefSeq" id="WP_166951324.1">
    <property type="nucleotide sequence ID" value="NZ_JAASQI010000003.1"/>
</dbReference>
<sequence length="462" mass="50973">MDQRVMDQLVAYEYRDKVALPQPPESRVRRDARFSLWRFLAGFCIVLVLAACAWPHLPRVYVAMETLVLRPTGLNGPVDPTAAMRQPLDESAVLSELDMLRLDGLVDHVIARHGLDADPEFAPSRGPAELLVRAADRWPGIFPRPQRAENRERDTAELRRNVRDHFVIDRDRRSYTFRVGFRSSDPHKAAAVAATIVQQFVDMQVERKRAILENVTAHQAEREHALRDRAGAARREILEFRIATGLIDQGARASLEAQLAALSAEAAATHARAIEATTRAQMLASMQEQGTLDGAPEVLSSPIVQQLNQSLSAAFARPTIFPAEVNAIKEQIAASRDRILVAAQAEAANWIKRRSLIEDELRDIRERLVELNKNQFRLDAMMQEAANADAAFLEALTSLRSMAAPNGLQPDVEVVSPATVPDRPAFPSPIPFGAGVLVLGVLAGAALNPRPLLRGVQRLVTG</sequence>
<gene>
    <name evidence="2" type="ORF">FHS82_001878</name>
</gene>
<feature type="transmembrane region" description="Helical" evidence="1">
    <location>
        <begin position="36"/>
        <end position="57"/>
    </location>
</feature>